<dbReference type="SUPFAM" id="SSF63712">
    <property type="entry name" value="Nicotinic receptor ligand binding domain-like"/>
    <property type="match status" value="1"/>
</dbReference>
<dbReference type="Proteomes" id="UP001165060">
    <property type="component" value="Unassembled WGS sequence"/>
</dbReference>
<feature type="compositionally biased region" description="Acidic residues" evidence="1">
    <location>
        <begin position="248"/>
        <end position="264"/>
    </location>
</feature>
<keyword evidence="2" id="KW-1133">Transmembrane helix</keyword>
<dbReference type="InterPro" id="IPR006201">
    <property type="entry name" value="Neur_channel"/>
</dbReference>
<dbReference type="Gene3D" id="2.70.170.10">
    <property type="entry name" value="Neurotransmitter-gated ion-channel ligand-binding domain"/>
    <property type="match status" value="1"/>
</dbReference>
<dbReference type="PANTHER" id="PTHR18945">
    <property type="entry name" value="NEUROTRANSMITTER GATED ION CHANNEL"/>
    <property type="match status" value="1"/>
</dbReference>
<proteinExistence type="predicted"/>
<gene>
    <name evidence="3" type="ORF">TeGR_g3274</name>
</gene>
<feature type="compositionally biased region" description="Pro residues" evidence="1">
    <location>
        <begin position="274"/>
        <end position="285"/>
    </location>
</feature>
<dbReference type="EMBL" id="BRYB01002368">
    <property type="protein sequence ID" value="GMI43836.1"/>
    <property type="molecule type" value="Genomic_DNA"/>
</dbReference>
<sequence length="458" mass="51366">MSRRSILLSGHGGVDDELLEIIESPPDTSQKALEISIRFHIIKIREIRAVHNVADLIFVAVQTWHLPALEEYHKDKPDKELPLSNTAENGWSPPLVILNADSLSSSPSPPSINWRTGVCHRKTYFNGTVTNELSQIRLFPFDWDDLRLIASSSVDARHGQKGMHLVPEKNWTTSNMIPFYLESSVQEWEIVPAMSHIGEWNQDAYKKKYIDTKRRASSANNRSVFSTGRRSSNNLSKSKGPKIATVNEEGDDQDSEVESYSEPDDSLRVDTKKPPSPSSPSPPPSKGLTGVEVTIHVRRRYEYYFYKIILIFNLVVAMSWGIGFTPHDEIIGRLTMVFTAATAAFAFMYTIQQELPKLAFLTFIDKQMVSGIFCLAAQALQSVVAFKLDSSLVDSIFSVAIPTLYVLYNVNISIGVYNARSHDALTEHREARNQVSARVDQEQFKAKGVSATSETKLT</sequence>
<feature type="compositionally biased region" description="Polar residues" evidence="1">
    <location>
        <begin position="220"/>
        <end position="237"/>
    </location>
</feature>
<evidence type="ECO:0000313" key="4">
    <source>
        <dbReference type="Proteomes" id="UP001165060"/>
    </source>
</evidence>
<keyword evidence="2" id="KW-0812">Transmembrane</keyword>
<keyword evidence="4" id="KW-1185">Reference proteome</keyword>
<organism evidence="3 4">
    <name type="scientific">Tetraparma gracilis</name>
    <dbReference type="NCBI Taxonomy" id="2962635"/>
    <lineage>
        <taxon>Eukaryota</taxon>
        <taxon>Sar</taxon>
        <taxon>Stramenopiles</taxon>
        <taxon>Ochrophyta</taxon>
        <taxon>Bolidophyceae</taxon>
        <taxon>Parmales</taxon>
        <taxon>Triparmaceae</taxon>
        <taxon>Tetraparma</taxon>
    </lineage>
</organism>
<feature type="transmembrane region" description="Helical" evidence="2">
    <location>
        <begin position="358"/>
        <end position="380"/>
    </location>
</feature>
<name>A0ABQ6N8D1_9STRA</name>
<dbReference type="InterPro" id="IPR036734">
    <property type="entry name" value="Neur_chan_lig-bd_sf"/>
</dbReference>
<feature type="transmembrane region" description="Helical" evidence="2">
    <location>
        <begin position="330"/>
        <end position="351"/>
    </location>
</feature>
<evidence type="ECO:0000313" key="3">
    <source>
        <dbReference type="EMBL" id="GMI43836.1"/>
    </source>
</evidence>
<keyword evidence="2" id="KW-0472">Membrane</keyword>
<reference evidence="3 4" key="1">
    <citation type="journal article" date="2023" name="Commun. Biol.">
        <title>Genome analysis of Parmales, the sister group of diatoms, reveals the evolutionary specialization of diatoms from phago-mixotrophs to photoautotrophs.</title>
        <authorList>
            <person name="Ban H."/>
            <person name="Sato S."/>
            <person name="Yoshikawa S."/>
            <person name="Yamada K."/>
            <person name="Nakamura Y."/>
            <person name="Ichinomiya M."/>
            <person name="Sato N."/>
            <person name="Blanc-Mathieu R."/>
            <person name="Endo H."/>
            <person name="Kuwata A."/>
            <person name="Ogata H."/>
        </authorList>
    </citation>
    <scope>NUCLEOTIDE SEQUENCE [LARGE SCALE GENOMIC DNA]</scope>
</reference>
<accession>A0ABQ6N8D1</accession>
<protein>
    <submittedName>
        <fullName evidence="3">Uncharacterized protein</fullName>
    </submittedName>
</protein>
<feature type="region of interest" description="Disordered" evidence="1">
    <location>
        <begin position="220"/>
        <end position="289"/>
    </location>
</feature>
<comment type="caution">
    <text evidence="3">The sequence shown here is derived from an EMBL/GenBank/DDBJ whole genome shotgun (WGS) entry which is preliminary data.</text>
</comment>
<evidence type="ECO:0000256" key="2">
    <source>
        <dbReference type="SAM" id="Phobius"/>
    </source>
</evidence>
<dbReference type="Gene3D" id="1.20.58.390">
    <property type="entry name" value="Neurotransmitter-gated ion-channel transmembrane domain"/>
    <property type="match status" value="1"/>
</dbReference>
<feature type="transmembrane region" description="Helical" evidence="2">
    <location>
        <begin position="392"/>
        <end position="410"/>
    </location>
</feature>
<evidence type="ECO:0000256" key="1">
    <source>
        <dbReference type="SAM" id="MobiDB-lite"/>
    </source>
</evidence>
<dbReference type="InterPro" id="IPR038050">
    <property type="entry name" value="Neuro_actylchol_rec"/>
</dbReference>
<feature type="transmembrane region" description="Helical" evidence="2">
    <location>
        <begin position="304"/>
        <end position="324"/>
    </location>
</feature>